<dbReference type="eggNOG" id="COG0714">
    <property type="taxonomic scope" value="Bacteria"/>
</dbReference>
<dbReference type="Proteomes" id="UP000001052">
    <property type="component" value="Chromosome"/>
</dbReference>
<dbReference type="InterPro" id="IPR003593">
    <property type="entry name" value="AAA+_ATPase"/>
</dbReference>
<protein>
    <submittedName>
        <fullName evidence="2">AAA ATPase</fullName>
    </submittedName>
</protein>
<dbReference type="RefSeq" id="WP_015751593.1">
    <property type="nucleotide sequence ID" value="NC_013223.1"/>
</dbReference>
<evidence type="ECO:0000313" key="3">
    <source>
        <dbReference type="Proteomes" id="UP000001052"/>
    </source>
</evidence>
<dbReference type="SMART" id="SM00382">
    <property type="entry name" value="AAA"/>
    <property type="match status" value="1"/>
</dbReference>
<dbReference type="SUPFAM" id="SSF160246">
    <property type="entry name" value="EspE N-terminal domain-like"/>
    <property type="match status" value="1"/>
</dbReference>
<dbReference type="EMBL" id="CP001734">
    <property type="protein sequence ID" value="ACV68442.1"/>
    <property type="molecule type" value="Genomic_DNA"/>
</dbReference>
<dbReference type="HOGENOM" id="CLU_029703_1_0_7"/>
<sequence length="480" mass="54619">MAEYEKHEIGAAEQSERLGQQLMQNQLVTEEQLQQALKRQQLSGGRLGHNLVALGYVREADLADFFKRIPPVPNTEEDTGLGLPFIVDLINKHIAFMGEFTIPMVADRVKLPISIVDKAIEVLRRDKLIEVKGASQLAKTSYKFSLTDAGRNKASELLNICRYAGPAPVTLAEYRQQIEIQTVMHIVITPEQFHNAFSHLVINDSLLKVLGPAACSGRATFLYGPPGNGKTTIAEAMGKTLPGEIYVPHALVVNGEIITVYDKSVHEPVSKTESSPGHDQRWVCVQRPTIMTGGELTMRTLDLDFNPISKFYEAPLQLKANNGLFLVDDLGRQEMNVETLLNRWIIPLARRTDLLTLHTGRKFEIPFDQVVIFATNLDPKELVDMAFLRRLRYKIKVDHPTPEEYRKIFIKICKANNVEFKEDVFEYLMDQYYQRMDVRLSSCQPRDIIDLIVDDAFYHGHHPEMTTERIDMAWDNLFVK</sequence>
<evidence type="ECO:0000259" key="1">
    <source>
        <dbReference type="SMART" id="SM00382"/>
    </source>
</evidence>
<dbReference type="STRING" id="485915.Dret_1154"/>
<organism evidence="2 3">
    <name type="scientific">Desulfohalobium retbaense (strain ATCC 49708 / DSM 5692 / JCM 16813 / HR100)</name>
    <dbReference type="NCBI Taxonomy" id="485915"/>
    <lineage>
        <taxon>Bacteria</taxon>
        <taxon>Pseudomonadati</taxon>
        <taxon>Thermodesulfobacteriota</taxon>
        <taxon>Desulfovibrionia</taxon>
        <taxon>Desulfovibrionales</taxon>
        <taxon>Desulfohalobiaceae</taxon>
        <taxon>Desulfohalobium</taxon>
    </lineage>
</organism>
<evidence type="ECO:0000313" key="2">
    <source>
        <dbReference type="EMBL" id="ACV68442.1"/>
    </source>
</evidence>
<dbReference type="KEGG" id="drt:Dret_1154"/>
<gene>
    <name evidence="2" type="ordered locus">Dret_1154</name>
</gene>
<accession>C8X1M0</accession>
<reference evidence="3" key="1">
    <citation type="submission" date="2009-09" db="EMBL/GenBank/DDBJ databases">
        <title>The complete chromosome of Desulfohalobium retbaense DSM 5692.</title>
        <authorList>
            <consortium name="US DOE Joint Genome Institute (JGI-PGF)"/>
            <person name="Lucas S."/>
            <person name="Copeland A."/>
            <person name="Lapidus A."/>
            <person name="Glavina del Rio T."/>
            <person name="Dalin E."/>
            <person name="Tice H."/>
            <person name="Bruce D."/>
            <person name="Goodwin L."/>
            <person name="Pitluck S."/>
            <person name="Kyrpides N."/>
            <person name="Mavromatis K."/>
            <person name="Ivanova N."/>
            <person name="Mikhailova N."/>
            <person name="Munk A.C."/>
            <person name="Brettin T."/>
            <person name="Detter J.C."/>
            <person name="Han C."/>
            <person name="Tapia R."/>
            <person name="Larimer F."/>
            <person name="Land M."/>
            <person name="Hauser L."/>
            <person name="Markowitz V."/>
            <person name="Cheng J.-F."/>
            <person name="Hugenholtz P."/>
            <person name="Woyke T."/>
            <person name="Wu D."/>
            <person name="Spring S."/>
            <person name="Klenk H.-P."/>
            <person name="Eisen J.A."/>
        </authorList>
    </citation>
    <scope>NUCLEOTIDE SEQUENCE [LARGE SCALE GENOMIC DNA]</scope>
    <source>
        <strain evidence="3">DSM 5692</strain>
    </source>
</reference>
<name>C8X1M0_DESRD</name>
<dbReference type="InterPro" id="IPR037257">
    <property type="entry name" value="T2SS_E_N_sf"/>
</dbReference>
<dbReference type="InterPro" id="IPR027417">
    <property type="entry name" value="P-loop_NTPase"/>
</dbReference>
<keyword evidence="3" id="KW-1185">Reference proteome</keyword>
<feature type="domain" description="AAA+ ATPase" evidence="1">
    <location>
        <begin position="216"/>
        <end position="401"/>
    </location>
</feature>
<dbReference type="SUPFAM" id="SSF52540">
    <property type="entry name" value="P-loop containing nucleoside triphosphate hydrolases"/>
    <property type="match status" value="1"/>
</dbReference>
<dbReference type="Gene3D" id="3.40.50.300">
    <property type="entry name" value="P-loop containing nucleotide triphosphate hydrolases"/>
    <property type="match status" value="1"/>
</dbReference>
<reference evidence="2 3" key="2">
    <citation type="journal article" date="2010" name="Stand. Genomic Sci.">
        <title>Complete genome sequence of Desulfohalobium retbaense type strain (HR(100)).</title>
        <authorList>
            <person name="Spring S."/>
            <person name="Nolan M."/>
            <person name="Lapidus A."/>
            <person name="Glavina Del Rio T."/>
            <person name="Copeland A."/>
            <person name="Tice H."/>
            <person name="Cheng J.F."/>
            <person name="Lucas S."/>
            <person name="Land M."/>
            <person name="Chen F."/>
            <person name="Bruce D."/>
            <person name="Goodwin L."/>
            <person name="Pitluck S."/>
            <person name="Ivanova N."/>
            <person name="Mavromatis K."/>
            <person name="Mikhailova N."/>
            <person name="Pati A."/>
            <person name="Chen A."/>
            <person name="Palaniappan K."/>
            <person name="Hauser L."/>
            <person name="Chang Y.J."/>
            <person name="Jeffries C.D."/>
            <person name="Munk C."/>
            <person name="Kiss H."/>
            <person name="Chain P."/>
            <person name="Han C."/>
            <person name="Brettin T."/>
            <person name="Detter J.C."/>
            <person name="Schuler E."/>
            <person name="Goker M."/>
            <person name="Rohde M."/>
            <person name="Bristow J."/>
            <person name="Eisen J.A."/>
            <person name="Markowitz V."/>
            <person name="Hugenholtz P."/>
            <person name="Kyrpides N.C."/>
            <person name="Klenk H.P."/>
        </authorList>
    </citation>
    <scope>NUCLEOTIDE SEQUENCE [LARGE SCALE GENOMIC DNA]</scope>
    <source>
        <strain evidence="2 3">DSM 5692</strain>
    </source>
</reference>
<proteinExistence type="predicted"/>
<dbReference type="AlphaFoldDB" id="C8X1M0"/>
<dbReference type="OrthoDB" id="9783370at2"/>